<dbReference type="InterPro" id="IPR041437">
    <property type="entry name" value="GH115_C"/>
</dbReference>
<evidence type="ECO:0000313" key="4">
    <source>
        <dbReference type="EMBL" id="KAF4309419.1"/>
    </source>
</evidence>
<reference evidence="4" key="1">
    <citation type="submission" date="2020-04" db="EMBL/GenBank/DDBJ databases">
        <title>Genome Assembly and Annotation of Botryosphaeria dothidea sdau 11-99, a Latent Pathogen of Apple Fruit Ring Rot in China.</title>
        <authorList>
            <person name="Yu C."/>
            <person name="Diao Y."/>
            <person name="Lu Q."/>
            <person name="Zhao J."/>
            <person name="Cui S."/>
            <person name="Peng C."/>
            <person name="He B."/>
            <person name="Liu H."/>
        </authorList>
    </citation>
    <scope>NUCLEOTIDE SEQUENCE [LARGE SCALE GENOMIC DNA]</scope>
    <source>
        <strain evidence="4">Sdau11-99</strain>
    </source>
</reference>
<dbReference type="InterPro" id="IPR031924">
    <property type="entry name" value="GH115"/>
</dbReference>
<gene>
    <name evidence="4" type="ORF">GTA08_BOTSDO03379</name>
</gene>
<name>A0A8H4IYA4_9PEZI</name>
<evidence type="ECO:0000256" key="2">
    <source>
        <dbReference type="SAM" id="SignalP"/>
    </source>
</evidence>
<feature type="signal peptide" evidence="2">
    <location>
        <begin position="1"/>
        <end position="17"/>
    </location>
</feature>
<feature type="domain" description="Gylcosyl hydrolase 115 C-terminal" evidence="3">
    <location>
        <begin position="816"/>
        <end position="992"/>
    </location>
</feature>
<keyword evidence="1" id="KW-0378">Hydrolase</keyword>
<accession>A0A8H4IYA4</accession>
<keyword evidence="5" id="KW-1185">Reference proteome</keyword>
<dbReference type="EMBL" id="WWBZ02000016">
    <property type="protein sequence ID" value="KAF4309419.1"/>
    <property type="molecule type" value="Genomic_DNA"/>
</dbReference>
<dbReference type="InterPro" id="IPR029018">
    <property type="entry name" value="Hex-like_dom2"/>
</dbReference>
<dbReference type="Proteomes" id="UP000572817">
    <property type="component" value="Unassembled WGS sequence"/>
</dbReference>
<dbReference type="Gene3D" id="1.20.58.2150">
    <property type="match status" value="1"/>
</dbReference>
<comment type="caution">
    <text evidence="4">The sequence shown here is derived from an EMBL/GenBank/DDBJ whole genome shotgun (WGS) entry which is preliminary data.</text>
</comment>
<evidence type="ECO:0000259" key="3">
    <source>
        <dbReference type="Pfam" id="PF17829"/>
    </source>
</evidence>
<dbReference type="Pfam" id="PF17829">
    <property type="entry name" value="GH115_C"/>
    <property type="match status" value="1"/>
</dbReference>
<dbReference type="PANTHER" id="PTHR37842">
    <property type="match status" value="1"/>
</dbReference>
<dbReference type="GO" id="GO:0016787">
    <property type="term" value="F:hydrolase activity"/>
    <property type="evidence" value="ECO:0007669"/>
    <property type="project" value="UniProtKB-KW"/>
</dbReference>
<sequence>MLIHILFLSLLFLFCNALLEERFVAFGPSSGSIPIHDAAIAYSSDDPVGVTIAAKSLAGDLEQITGRRPAVLIQDGANQTLARNTASTSVIIVGTANSTLMARLENNGKVDLTDIRGKWETFKTTTVADPLPGIQHGVVIAGSDKRGAMFGIYTLSEQCGQSPFHWWADVPAAKHEELHALPKKTIHGEPSIKYRGLFINDEAPALTGWWSKKHKVDHYPLDSEFYRHVFDLLLRLKANYLWPAMWASFVPKPGNVFFTDDTQNQQLADDYGIVVSTSHHEPMQRATNEWNETKTGAWDWTKNKANVTRFMEEGVRRAGKNESYFTLGMRGPNDGPIEAHDPIAVLEDVFDTERELLAKYHGNETAVNQVWTIYKEVATYYAAGLVPADDITLMFTDDNWGNVQRLPTGNETERSGGIGIYFHLEYVGRPKSYKWQNSNNLAKVYKDLYHSYERGADRIWVINVADIKPMELPFSFIMDLAWNTSSIDFGTIPDFLLAFSEREFGVGNAKEISSILLEHSHLVGRRKLESIDPGTYSILNYHESEVVMSEWKRLADRVANVAANLQQNLQAAFFHLVRNPIQAGYLHHAMILGQGLNRQYGYERRNTANKIAQQVMTDFDDDFDLLEEYNSLSDGKWTGIMDQPKLDMALSSNWKAPSRDILANISFVQLRQNMDYAWGNLGVYAEGSLSAWRQGVICASIDPSMPTEDSFAPTLPVMDRYGPAVRTVDLFHRGDYRIPVEWSVEVPYEWVTVSPTSGSVSDSQPEQRLNISIDWSTIRTGFDDVVEVRVNFDTSPFFDLIRVPVNGYTVPDSFHGFPETSGYISIEAPHMQRKSEDNVAFQHIPYLGTRTSSGSIALRPFQASRRASEAETAWVEYDIYLFNQSSSLNATLYINGALDTDPGLLMQYSLTLDAVEGNFTRVLGDPETAGDLPPDWTESVADHVWKRTVPFGAVSAGSHTLRWRSNSPEVYLEKIVLNTRGGVKEAYLGPPQTTIV</sequence>
<feature type="chain" id="PRO_5034571775" description="Gylcosyl hydrolase 115 C-terminal domain-containing protein" evidence="2">
    <location>
        <begin position="18"/>
        <end position="996"/>
    </location>
</feature>
<evidence type="ECO:0000313" key="5">
    <source>
        <dbReference type="Proteomes" id="UP000572817"/>
    </source>
</evidence>
<dbReference type="InterPro" id="IPR042301">
    <property type="entry name" value="GH115_sf"/>
</dbReference>
<proteinExistence type="predicted"/>
<protein>
    <recommendedName>
        <fullName evidence="3">Gylcosyl hydrolase 115 C-terminal domain-containing protein</fullName>
    </recommendedName>
</protein>
<dbReference type="Gene3D" id="3.20.20.520">
    <property type="entry name" value="Glycosyl hydrolase family 115"/>
    <property type="match status" value="1"/>
</dbReference>
<dbReference type="PANTHER" id="PTHR37842:SF2">
    <property type="entry name" value="GYLCOSYL HYDROLASE 115 C-TERMINAL DOMAIN-CONTAINING PROTEIN"/>
    <property type="match status" value="1"/>
</dbReference>
<evidence type="ECO:0000256" key="1">
    <source>
        <dbReference type="ARBA" id="ARBA00022801"/>
    </source>
</evidence>
<organism evidence="4 5">
    <name type="scientific">Botryosphaeria dothidea</name>
    <dbReference type="NCBI Taxonomy" id="55169"/>
    <lineage>
        <taxon>Eukaryota</taxon>
        <taxon>Fungi</taxon>
        <taxon>Dikarya</taxon>
        <taxon>Ascomycota</taxon>
        <taxon>Pezizomycotina</taxon>
        <taxon>Dothideomycetes</taxon>
        <taxon>Dothideomycetes incertae sedis</taxon>
        <taxon>Botryosphaeriales</taxon>
        <taxon>Botryosphaeriaceae</taxon>
        <taxon>Botryosphaeria</taxon>
    </lineage>
</organism>
<dbReference type="AlphaFoldDB" id="A0A8H4IYA4"/>
<dbReference type="Gene3D" id="2.60.120.1620">
    <property type="match status" value="1"/>
</dbReference>
<keyword evidence="2" id="KW-0732">Signal</keyword>
<dbReference type="Gene3D" id="3.30.379.10">
    <property type="entry name" value="Chitobiase/beta-hexosaminidase domain 2-like"/>
    <property type="match status" value="1"/>
</dbReference>
<dbReference type="OrthoDB" id="4849794at2759"/>
<dbReference type="Pfam" id="PF15979">
    <property type="entry name" value="Glyco_hydro_115"/>
    <property type="match status" value="1"/>
</dbReference>